<reference evidence="1 2" key="1">
    <citation type="journal article" date="2016" name="Sci. Rep.">
        <title>Genomic and phenotypic characterization of the species Acinetobacter venetianus.</title>
        <authorList>
            <person name="Fondi M."/>
            <person name="Maida I."/>
            <person name="Perrin E."/>
            <person name="Orlandini V."/>
            <person name="La Torre L."/>
            <person name="Bosi E."/>
            <person name="Negroni A."/>
            <person name="Zanaroli G."/>
            <person name="Fava F."/>
            <person name="Decorosi F."/>
            <person name="Giovannetti L."/>
            <person name="Viti C."/>
            <person name="Vaneechoutte M."/>
            <person name="Dijkshoorn L."/>
            <person name="Fani R."/>
        </authorList>
    </citation>
    <scope>NUCLEOTIDE SEQUENCE [LARGE SCALE GENOMIC DNA]</scope>
    <source>
        <strain evidence="1 2">LUH5627</strain>
    </source>
</reference>
<proteinExistence type="predicted"/>
<sequence>MIFKTLATQVFLNNQCVLSKLPVEELEINVNGGYTHRKQWVQPSQNTGHISLEIDLSRSATVERDQAINRSTLAGAFISRLKRKKCLN</sequence>
<organism evidence="1 2">
    <name type="scientific">Acinetobacter venetianus</name>
    <dbReference type="NCBI Taxonomy" id="52133"/>
    <lineage>
        <taxon>Bacteria</taxon>
        <taxon>Pseudomonadati</taxon>
        <taxon>Pseudomonadota</taxon>
        <taxon>Gammaproteobacteria</taxon>
        <taxon>Moraxellales</taxon>
        <taxon>Moraxellaceae</taxon>
        <taxon>Acinetobacter</taxon>
    </lineage>
</organism>
<name>A0A150HJN8_9GAMM</name>
<dbReference type="Proteomes" id="UP000075680">
    <property type="component" value="Unassembled WGS sequence"/>
</dbReference>
<dbReference type="RefSeq" id="WP_061519745.1">
    <property type="nucleotide sequence ID" value="NZ_JRUE01000250.1"/>
</dbReference>
<evidence type="ECO:0000313" key="1">
    <source>
        <dbReference type="EMBL" id="KXZ63227.1"/>
    </source>
</evidence>
<comment type="caution">
    <text evidence="1">The sequence shown here is derived from an EMBL/GenBank/DDBJ whole genome shotgun (WGS) entry which is preliminary data.</text>
</comment>
<dbReference type="EMBL" id="JRUE01000250">
    <property type="protein sequence ID" value="KXZ63227.1"/>
    <property type="molecule type" value="Genomic_DNA"/>
</dbReference>
<accession>A0A150HJN8</accession>
<protein>
    <submittedName>
        <fullName evidence="1">Uncharacterized protein</fullName>
    </submittedName>
</protein>
<dbReference type="AlphaFoldDB" id="A0A150HJN8"/>
<dbReference type="PATRIC" id="fig|52133.18.peg.3387"/>
<evidence type="ECO:0000313" key="2">
    <source>
        <dbReference type="Proteomes" id="UP000075680"/>
    </source>
</evidence>
<gene>
    <name evidence="1" type="ORF">AVENLUH5627_03298</name>
</gene>